<protein>
    <submittedName>
        <fullName evidence="1">Uncharacterized protein</fullName>
    </submittedName>
</protein>
<organism evidence="1 2">
    <name type="scientific">Eretmocerus hayati</name>
    <dbReference type="NCBI Taxonomy" id="131215"/>
    <lineage>
        <taxon>Eukaryota</taxon>
        <taxon>Metazoa</taxon>
        <taxon>Ecdysozoa</taxon>
        <taxon>Arthropoda</taxon>
        <taxon>Hexapoda</taxon>
        <taxon>Insecta</taxon>
        <taxon>Pterygota</taxon>
        <taxon>Neoptera</taxon>
        <taxon>Endopterygota</taxon>
        <taxon>Hymenoptera</taxon>
        <taxon>Apocrita</taxon>
        <taxon>Proctotrupomorpha</taxon>
        <taxon>Chalcidoidea</taxon>
        <taxon>Aphelinidae</taxon>
        <taxon>Aphelininae</taxon>
        <taxon>Eretmocerus</taxon>
    </lineage>
</organism>
<sequence length="129" mass="14602">MICLGNPNPTDSGSIVSEDVIPNGIHNGFEDEIHQVHMGEKRSSCYFKFQVLRRSDDQSIESSRVINSTDQYGIGMRDKTAAEIYPNFDDIKVHESGGIFLLLKSVLESERCIETTFSKTQLQIMWSNK</sequence>
<name>A0ACC2PRC5_9HYME</name>
<evidence type="ECO:0000313" key="1">
    <source>
        <dbReference type="EMBL" id="KAJ8686061.1"/>
    </source>
</evidence>
<dbReference type="Proteomes" id="UP001239111">
    <property type="component" value="Chromosome 1"/>
</dbReference>
<dbReference type="EMBL" id="CM056741">
    <property type="protein sequence ID" value="KAJ8686061.1"/>
    <property type="molecule type" value="Genomic_DNA"/>
</dbReference>
<reference evidence="1" key="1">
    <citation type="submission" date="2023-04" db="EMBL/GenBank/DDBJ databases">
        <title>A chromosome-level genome assembly of the parasitoid wasp Eretmocerus hayati.</title>
        <authorList>
            <person name="Zhong Y."/>
            <person name="Liu S."/>
            <person name="Liu Y."/>
        </authorList>
    </citation>
    <scope>NUCLEOTIDE SEQUENCE</scope>
    <source>
        <strain evidence="1">ZJU_SS_LIU_2023</strain>
    </source>
</reference>
<evidence type="ECO:0000313" key="2">
    <source>
        <dbReference type="Proteomes" id="UP001239111"/>
    </source>
</evidence>
<keyword evidence="2" id="KW-1185">Reference proteome</keyword>
<proteinExistence type="predicted"/>
<accession>A0ACC2PRC5</accession>
<gene>
    <name evidence="1" type="ORF">QAD02_021854</name>
</gene>
<comment type="caution">
    <text evidence="1">The sequence shown here is derived from an EMBL/GenBank/DDBJ whole genome shotgun (WGS) entry which is preliminary data.</text>
</comment>